<organism evidence="2 3">
    <name type="scientific">Streptomyces griseofuscus</name>
    <dbReference type="NCBI Taxonomy" id="146922"/>
    <lineage>
        <taxon>Bacteria</taxon>
        <taxon>Bacillati</taxon>
        <taxon>Actinomycetota</taxon>
        <taxon>Actinomycetes</taxon>
        <taxon>Kitasatosporales</taxon>
        <taxon>Streptomycetaceae</taxon>
        <taxon>Streptomyces</taxon>
    </lineage>
</organism>
<dbReference type="AlphaFoldDB" id="A0A7H1Q3P9"/>
<dbReference type="Pfam" id="PF16289">
    <property type="entry name" value="PIN_12"/>
    <property type="match status" value="1"/>
</dbReference>
<name>A0A7H1Q3P9_9ACTN</name>
<evidence type="ECO:0000313" key="3">
    <source>
        <dbReference type="Proteomes" id="UP000516422"/>
    </source>
</evidence>
<protein>
    <submittedName>
        <fullName evidence="2">PIN domain protein</fullName>
    </submittedName>
</protein>
<dbReference type="Proteomes" id="UP000516422">
    <property type="component" value="Chromosome"/>
</dbReference>
<sequence length="418" mass="45715">MIILDACILRGSGLNSSSTDVLRAIRTAGVEGVAVPWMVMEELSAQQAIKYRKQYEAAAQAIESLGKLTPWGLGYPMPDMDLDRLREHWRKQWSSVVDVIPTSEAALREGAFREANGLAPCRDDGRKTGARDAAIWLSAVEYAKEHADQTVYFVSDNTRDFGDGTSYADPMRTDIAELGERFVHLTGLGEVIDRFTESTTVEQDVIQRAVESEAALSAISRLAHTLGGGGKSTAWLQAIGGSAFPCKVADENQEPIHVSADGWLHDALRTRPTTISDVESYRVGDHVWCTATVRWLVYGTALFGSFPKMAACAFEARVLFAPDNDDPRLTVLRHSPFEPATDAEFTELKPVLTWNFLLSADELRARTGVDQAALAKIVADGDTKLWMRVLAATTMLTTGLSKPLSAISDIHMGETHEG</sequence>
<accession>A0A7H1Q3P9</accession>
<proteinExistence type="predicted"/>
<dbReference type="RefSeq" id="WP_051850026.1">
    <property type="nucleotide sequence ID" value="NZ_CP051006.1"/>
</dbReference>
<dbReference type="EMBL" id="CP051006">
    <property type="protein sequence ID" value="QNT94929.1"/>
    <property type="molecule type" value="Genomic_DNA"/>
</dbReference>
<dbReference type="KEGG" id="sgf:HEP81_04657"/>
<feature type="domain" description="DUF4935" evidence="1">
    <location>
        <begin position="2"/>
        <end position="161"/>
    </location>
</feature>
<dbReference type="InterPro" id="IPR032557">
    <property type="entry name" value="DUF4935"/>
</dbReference>
<gene>
    <name evidence="2" type="ORF">HEP81_04657</name>
</gene>
<evidence type="ECO:0000313" key="2">
    <source>
        <dbReference type="EMBL" id="QNT94929.1"/>
    </source>
</evidence>
<evidence type="ECO:0000259" key="1">
    <source>
        <dbReference type="Pfam" id="PF16289"/>
    </source>
</evidence>
<dbReference type="GeneID" id="91464207"/>
<reference evidence="2 3" key="1">
    <citation type="submission" date="2020-04" db="EMBL/GenBank/DDBJ databases">
        <title>Characterization and engineering of Streptomyces griseofuscus DSM40191 as a potential heterologous host for expression of BGCs.</title>
        <authorList>
            <person name="Gren T."/>
            <person name="Whitford C.M."/>
            <person name="Mohite O.S."/>
            <person name="Joergensen T.S."/>
            <person name="Nielsen J.B."/>
            <person name="Lee S.Y."/>
            <person name="Weber T."/>
        </authorList>
    </citation>
    <scope>NUCLEOTIDE SEQUENCE [LARGE SCALE GENOMIC DNA]</scope>
    <source>
        <strain evidence="2 3">DSM 40191</strain>
    </source>
</reference>